<evidence type="ECO:0000256" key="1">
    <source>
        <dbReference type="ARBA" id="ARBA00022574"/>
    </source>
</evidence>
<keyword evidence="3" id="KW-1133">Transmembrane helix</keyword>
<dbReference type="Gene3D" id="1.10.8.430">
    <property type="entry name" value="Helical domain of apoptotic protease-activating factors"/>
    <property type="match status" value="1"/>
</dbReference>
<organism evidence="6 7">
    <name type="scientific">Methanothrix harundinacea (strain 6Ac)</name>
    <name type="common">Methanosaeta harundinacea</name>
    <dbReference type="NCBI Taxonomy" id="1110509"/>
    <lineage>
        <taxon>Archaea</taxon>
        <taxon>Methanobacteriati</taxon>
        <taxon>Methanobacteriota</taxon>
        <taxon>Stenosarchaea group</taxon>
        <taxon>Methanomicrobia</taxon>
        <taxon>Methanotrichales</taxon>
        <taxon>Methanotrichaceae</taxon>
        <taxon>Methanothrix</taxon>
    </lineage>
</organism>
<name>G7WNM7_METH6</name>
<dbReference type="SMART" id="SM00320">
    <property type="entry name" value="WD40"/>
    <property type="match status" value="11"/>
</dbReference>
<dbReference type="InterPro" id="IPR036322">
    <property type="entry name" value="WD40_repeat_dom_sf"/>
</dbReference>
<dbReference type="GO" id="GO:0005829">
    <property type="term" value="C:cytosol"/>
    <property type="evidence" value="ECO:0007669"/>
    <property type="project" value="UniProtKB-ARBA"/>
</dbReference>
<dbReference type="PRINTS" id="PR00320">
    <property type="entry name" value="GPROTEINBRPT"/>
</dbReference>
<dbReference type="HOGENOM" id="CLU_004080_0_0_2"/>
<evidence type="ECO:0000259" key="4">
    <source>
        <dbReference type="Pfam" id="PF00931"/>
    </source>
</evidence>
<dbReference type="InterPro" id="IPR011047">
    <property type="entry name" value="Quinoprotein_ADH-like_sf"/>
</dbReference>
<dbReference type="InterPro" id="IPR020472">
    <property type="entry name" value="WD40_PAC1"/>
</dbReference>
<dbReference type="InterPro" id="IPR027417">
    <property type="entry name" value="P-loop_NTPase"/>
</dbReference>
<evidence type="ECO:0000313" key="7">
    <source>
        <dbReference type="Proteomes" id="UP000005877"/>
    </source>
</evidence>
<dbReference type="Pfam" id="PF00931">
    <property type="entry name" value="NB-ARC"/>
    <property type="match status" value="1"/>
</dbReference>
<dbReference type="InterPro" id="IPR002182">
    <property type="entry name" value="NB-ARC"/>
</dbReference>
<dbReference type="PANTHER" id="PTHR22847">
    <property type="entry name" value="WD40 REPEAT PROTEIN"/>
    <property type="match status" value="1"/>
</dbReference>
<dbReference type="KEGG" id="mhi:Mhar_0625"/>
<dbReference type="Gene3D" id="3.40.50.300">
    <property type="entry name" value="P-loop containing nucleotide triphosphate hydrolases"/>
    <property type="match status" value="1"/>
</dbReference>
<keyword evidence="1" id="KW-0853">WD repeat</keyword>
<reference evidence="6 7" key="1">
    <citation type="journal article" date="2012" name="PLoS ONE">
        <title>The genome characteristics and predicted function of methyl-group oxidation pathway in the obligate aceticlastic methanogens, Methanosaeta spp.</title>
        <authorList>
            <person name="Zhu J."/>
            <person name="Zheng H."/>
            <person name="Ai G."/>
            <person name="Zhang G."/>
            <person name="Liu D."/>
            <person name="Liu X."/>
            <person name="Dong X."/>
        </authorList>
    </citation>
    <scope>NUCLEOTIDE SEQUENCE [LARGE SCALE GENOMIC DNA]</scope>
    <source>
        <strain evidence="6 7">6Ac</strain>
    </source>
</reference>
<dbReference type="Gene3D" id="2.130.10.10">
    <property type="entry name" value="YVTN repeat-like/Quinoprotein amine dehydrogenase"/>
    <property type="match status" value="5"/>
</dbReference>
<dbReference type="SUPFAM" id="SSF50998">
    <property type="entry name" value="Quinoprotein alcohol dehydrogenase-like"/>
    <property type="match status" value="1"/>
</dbReference>
<gene>
    <name evidence="6" type="ordered locus">Mhar_0625</name>
</gene>
<dbReference type="CDD" id="cd00200">
    <property type="entry name" value="WD40"/>
    <property type="match status" value="2"/>
</dbReference>
<evidence type="ECO:0000313" key="6">
    <source>
        <dbReference type="EMBL" id="AET64003.1"/>
    </source>
</evidence>
<keyword evidence="2" id="KW-0677">Repeat</keyword>
<dbReference type="Pfam" id="PF17908">
    <property type="entry name" value="APAF1_C"/>
    <property type="match status" value="1"/>
</dbReference>
<dbReference type="PROSITE" id="PS00678">
    <property type="entry name" value="WD_REPEATS_1"/>
    <property type="match status" value="10"/>
</dbReference>
<protein>
    <submittedName>
        <fullName evidence="6">WD repeat protein</fullName>
    </submittedName>
</protein>
<dbReference type="GO" id="GO:0043531">
    <property type="term" value="F:ADP binding"/>
    <property type="evidence" value="ECO:0007669"/>
    <property type="project" value="InterPro"/>
</dbReference>
<dbReference type="PANTHER" id="PTHR22847:SF637">
    <property type="entry name" value="WD REPEAT DOMAIN 5B"/>
    <property type="match status" value="1"/>
</dbReference>
<dbReference type="InterPro" id="IPR001680">
    <property type="entry name" value="WD40_rpt"/>
</dbReference>
<evidence type="ECO:0000259" key="5">
    <source>
        <dbReference type="Pfam" id="PF17908"/>
    </source>
</evidence>
<dbReference type="PATRIC" id="fig|1110509.7.peg.690"/>
<dbReference type="InterPro" id="IPR041452">
    <property type="entry name" value="APAF1_C"/>
</dbReference>
<keyword evidence="3" id="KW-0472">Membrane</keyword>
<dbReference type="AlphaFoldDB" id="G7WNM7"/>
<dbReference type="SUPFAM" id="SSF52540">
    <property type="entry name" value="P-loop containing nucleoside triphosphate hydrolases"/>
    <property type="match status" value="1"/>
</dbReference>
<dbReference type="STRING" id="1110509.Mhar_0625"/>
<dbReference type="PRINTS" id="PR00364">
    <property type="entry name" value="DISEASERSIST"/>
</dbReference>
<dbReference type="Pfam" id="PF00400">
    <property type="entry name" value="WD40"/>
    <property type="match status" value="6"/>
</dbReference>
<dbReference type="InterPro" id="IPR042197">
    <property type="entry name" value="Apaf_helical"/>
</dbReference>
<keyword evidence="7" id="KW-1185">Reference proteome</keyword>
<accession>G7WNM7</accession>
<proteinExistence type="predicted"/>
<dbReference type="Gene3D" id="1.10.10.10">
    <property type="entry name" value="Winged helix-like DNA-binding domain superfamily/Winged helix DNA-binding domain"/>
    <property type="match status" value="1"/>
</dbReference>
<sequence>MKFWLLLVLALVLSSAYASDEPAIIDSKPSSQAEEIEAGDDGQNGSMVSDIVKSISSGYLNIFGYDISYEIIAVIIAILTAALALIEWTYHMLSKIKDKIVGWLRKKTSGDESDRSKPKTKIINVPELPPHFLPRPDDLDKIKDLILAKADEPVVVTGASKVGLHGMGGIGKSVMAAAVARDEETQRAFPDGILWLTLGINPKLLQRQSDLAVMLGDVPHAFNDIQEGKSHLSSLLADKVCLIILDDVWNVEHVEGFNILGSGSKMLITTRDAKIITALDAQEHRLGVLDDDEALSLLAKWTGQSKEELPSLALEVAKECGNLPLALAMVGAMVKGMPDLWTVALERLQNADLEKIREQFPDYPYPDLLKAIQVSVDALEPEFRARYLDLAVFPEDIPIPEAALQTFWEGKEFTPPEVIKLLVDRSLLLRDDEGRLSLHDLTFDYVRKQAGDLKTLHDQLLESYSAKYLNNSRSPSAWAEGPKDGYFFQHLARHLKEAGQEDELRALLFDFNWIKAKLAATDVPSLLVDYDLLTDPDAVLVRDALRLSAHVISVDKAQLASQILGRLMALPSSSIQALLDGAGEKGDEPWIRPLTPNLMPPGTPLLRTLKGHSSWVNAVAVSPDGRRAVSASYDNTLKVWDLERGEEIRTLKGHSNWVSAVAVSPDGRRALSGSYDNTLKVWDLERGEEIRTLKGHYGWVSAVAVSPDGRRAVSGSYDNTLKVWDLEKGEEILTLKGHSASVRAVAVTPDGRKAVSASGDQTLKVWDLEKGEEILTLKGHSASVSAVAVTPDGRKAVSASGDQTLKVWDLEKGEEIRTLKGHSASVRAVAVTPDGRKAVSSSGDQTLKVWDLERGEELRTLKGHSNWVNAVAVTPDGRKAVSSSGDKTLKVWDLERGEELQTLKGHSASVSAVALTPDGRKAVSSSGDKTLKVWDLEKGEEIRTLKGHSASVSAVAVTPDGRKAISACDDRTLKVWDLERGEELRTLKGHSDWVNAVVVTPDGQKTVSASDDQTLKVWDLGKGEVIATFTADGPILCCAIAPDGATIVAGESSGRIHLLRLENAD</sequence>
<keyword evidence="3" id="KW-0812">Transmembrane</keyword>
<evidence type="ECO:0000256" key="2">
    <source>
        <dbReference type="ARBA" id="ARBA00022737"/>
    </source>
</evidence>
<feature type="transmembrane region" description="Helical" evidence="3">
    <location>
        <begin position="67"/>
        <end position="90"/>
    </location>
</feature>
<evidence type="ECO:0000256" key="3">
    <source>
        <dbReference type="SAM" id="Phobius"/>
    </source>
</evidence>
<dbReference type="Pfam" id="PF25173">
    <property type="entry name" value="Beta-prop_WDR3_1st"/>
    <property type="match status" value="1"/>
</dbReference>
<dbReference type="Gene3D" id="1.25.40.370">
    <property type="match status" value="1"/>
</dbReference>
<feature type="domain" description="APAF-1 helical" evidence="5">
    <location>
        <begin position="453"/>
        <end position="531"/>
    </location>
</feature>
<dbReference type="InterPro" id="IPR015943">
    <property type="entry name" value="WD40/YVTN_repeat-like_dom_sf"/>
</dbReference>
<dbReference type="SUPFAM" id="SSF50978">
    <property type="entry name" value="WD40 repeat-like"/>
    <property type="match status" value="1"/>
</dbReference>
<dbReference type="InterPro" id="IPR036388">
    <property type="entry name" value="WH-like_DNA-bd_sf"/>
</dbReference>
<dbReference type="Proteomes" id="UP000005877">
    <property type="component" value="Chromosome"/>
</dbReference>
<dbReference type="PROSITE" id="PS50294">
    <property type="entry name" value="WD_REPEATS_REGION"/>
    <property type="match status" value="10"/>
</dbReference>
<feature type="domain" description="NB-ARC" evidence="4">
    <location>
        <begin position="161"/>
        <end position="306"/>
    </location>
</feature>
<dbReference type="EMBL" id="CP003117">
    <property type="protein sequence ID" value="AET64003.1"/>
    <property type="molecule type" value="Genomic_DNA"/>
</dbReference>
<dbReference type="InterPro" id="IPR019775">
    <property type="entry name" value="WD40_repeat_CS"/>
</dbReference>
<dbReference type="PROSITE" id="PS50082">
    <property type="entry name" value="WD_REPEATS_2"/>
    <property type="match status" value="10"/>
</dbReference>